<dbReference type="Proteomes" id="UP000001075">
    <property type="component" value="Unassembled WGS sequence"/>
</dbReference>
<dbReference type="EMBL" id="JH000276">
    <property type="protein sequence ID" value="EGW01334.1"/>
    <property type="molecule type" value="Genomic_DNA"/>
</dbReference>
<dbReference type="AlphaFoldDB" id="G3HC74"/>
<evidence type="ECO:0000313" key="3">
    <source>
        <dbReference type="Proteomes" id="UP000001075"/>
    </source>
</evidence>
<dbReference type="InParanoid" id="G3HC74"/>
<organism evidence="2 3">
    <name type="scientific">Cricetulus griseus</name>
    <name type="common">Chinese hamster</name>
    <name type="synonym">Cricetulus barabensis griseus</name>
    <dbReference type="NCBI Taxonomy" id="10029"/>
    <lineage>
        <taxon>Eukaryota</taxon>
        <taxon>Metazoa</taxon>
        <taxon>Chordata</taxon>
        <taxon>Craniata</taxon>
        <taxon>Vertebrata</taxon>
        <taxon>Euteleostomi</taxon>
        <taxon>Mammalia</taxon>
        <taxon>Eutheria</taxon>
        <taxon>Euarchontoglires</taxon>
        <taxon>Glires</taxon>
        <taxon>Rodentia</taxon>
        <taxon>Myomorpha</taxon>
        <taxon>Muroidea</taxon>
        <taxon>Cricetidae</taxon>
        <taxon>Cricetinae</taxon>
        <taxon>Cricetulus</taxon>
    </lineage>
</organism>
<gene>
    <name evidence="2" type="ORF">I79_008078</name>
</gene>
<evidence type="ECO:0000256" key="1">
    <source>
        <dbReference type="SAM" id="MobiDB-lite"/>
    </source>
</evidence>
<protein>
    <submittedName>
        <fullName evidence="2">Uncharacterized protein</fullName>
    </submittedName>
</protein>
<proteinExistence type="predicted"/>
<feature type="compositionally biased region" description="Polar residues" evidence="1">
    <location>
        <begin position="16"/>
        <end position="33"/>
    </location>
</feature>
<sequence>MGLVVSLKDAWIGLRSHTQGWPQGSQNDQSASSKRAGPQIHTKWQTAMAHGLP</sequence>
<feature type="region of interest" description="Disordered" evidence="1">
    <location>
        <begin position="16"/>
        <end position="40"/>
    </location>
</feature>
<accession>G3HC74</accession>
<evidence type="ECO:0000313" key="2">
    <source>
        <dbReference type="EMBL" id="EGW01334.1"/>
    </source>
</evidence>
<reference evidence="3" key="1">
    <citation type="journal article" date="2011" name="Nat. Biotechnol.">
        <title>The genomic sequence of the Chinese hamster ovary (CHO)-K1 cell line.</title>
        <authorList>
            <person name="Xu X."/>
            <person name="Nagarajan H."/>
            <person name="Lewis N.E."/>
            <person name="Pan S."/>
            <person name="Cai Z."/>
            <person name="Liu X."/>
            <person name="Chen W."/>
            <person name="Xie M."/>
            <person name="Wang W."/>
            <person name="Hammond S."/>
            <person name="Andersen M.R."/>
            <person name="Neff N."/>
            <person name="Passarelli B."/>
            <person name="Koh W."/>
            <person name="Fan H.C."/>
            <person name="Wang J."/>
            <person name="Gui Y."/>
            <person name="Lee K.H."/>
            <person name="Betenbaugh M.J."/>
            <person name="Quake S.R."/>
            <person name="Famili I."/>
            <person name="Palsson B.O."/>
            <person name="Wang J."/>
        </authorList>
    </citation>
    <scope>NUCLEOTIDE SEQUENCE [LARGE SCALE GENOMIC DNA]</scope>
    <source>
        <strain evidence="3">CHO K1 cell line</strain>
    </source>
</reference>
<name>G3HC74_CRIGR</name>